<dbReference type="Proteomes" id="UP000033187">
    <property type="component" value="Chromosome 1"/>
</dbReference>
<evidence type="ECO:0000256" key="2">
    <source>
        <dbReference type="ARBA" id="ARBA00022643"/>
    </source>
</evidence>
<keyword evidence="2" id="KW-0288">FMN</keyword>
<protein>
    <submittedName>
        <fullName evidence="4">2-nitropropane dioxygenase NPD</fullName>
    </submittedName>
</protein>
<keyword evidence="1" id="KW-0285">Flavoprotein</keyword>
<dbReference type="GO" id="GO:0051213">
    <property type="term" value="F:dioxygenase activity"/>
    <property type="evidence" value="ECO:0007669"/>
    <property type="project" value="UniProtKB-KW"/>
</dbReference>
<dbReference type="RefSeq" id="WP_046478156.1">
    <property type="nucleotide sequence ID" value="NZ_LN829118.1"/>
</dbReference>
<dbReference type="AlphaFoldDB" id="A0A0D6JGA7"/>
<dbReference type="KEGG" id="fiy:BN1229_v1_2113"/>
<dbReference type="SUPFAM" id="SSF51412">
    <property type="entry name" value="Inosine monophosphate dehydrogenase (IMPDH)"/>
    <property type="match status" value="1"/>
</dbReference>
<dbReference type="KEGG" id="fil:BN1229_v1_2113"/>
<dbReference type="CDD" id="cd04730">
    <property type="entry name" value="NPD_like"/>
    <property type="match status" value="1"/>
</dbReference>
<gene>
    <name evidence="4" type="ORF">YBN1229_v1_2113</name>
</gene>
<dbReference type="PANTHER" id="PTHR32332">
    <property type="entry name" value="2-NITROPROPANE DIOXYGENASE"/>
    <property type="match status" value="1"/>
</dbReference>
<keyword evidence="4" id="KW-0223">Dioxygenase</keyword>
<dbReference type="EMBL" id="LN829119">
    <property type="protein sequence ID" value="CPR19328.1"/>
    <property type="molecule type" value="Genomic_DNA"/>
</dbReference>
<dbReference type="Pfam" id="PF03060">
    <property type="entry name" value="NMO"/>
    <property type="match status" value="2"/>
</dbReference>
<dbReference type="Gene3D" id="3.20.20.70">
    <property type="entry name" value="Aldolase class I"/>
    <property type="match status" value="1"/>
</dbReference>
<keyword evidence="5" id="KW-1185">Reference proteome</keyword>
<evidence type="ECO:0000313" key="4">
    <source>
        <dbReference type="EMBL" id="CPR19328.1"/>
    </source>
</evidence>
<dbReference type="OrthoDB" id="9778912at2"/>
<reference evidence="5" key="1">
    <citation type="submission" date="2015-02" db="EMBL/GenBank/DDBJ databases">
        <authorList>
            <person name="Chooi Y.-H."/>
        </authorList>
    </citation>
    <scope>NUCLEOTIDE SEQUENCE [LARGE SCALE GENOMIC DNA]</scope>
    <source>
        <strain evidence="5">strain Y</strain>
    </source>
</reference>
<proteinExistence type="predicted"/>
<sequence>MTLETRLTRSLSLEVPIISAPMAFAAGGRLAAAVSAAGGLGLIGGGYGDEAWLRKQLACVRPNSIGCGFITWSLQKQPHLLDLVLDHKPKAICLSFGDPAPFAEHIKKAGALLISQVQTRRDAEHAIECQADVVIAQGSEAGGHGQLRATFTLVPEVADLIAARSPETLLCAAGGIADGRGLAAALMLGADGVLIGSRLWASSEADVGPRMHEAALAAGGDDTVRSQLMDMARRLEWPSRYTARVLKNTFIERWQGREDELMAVAEEEADRYRAAWSNDDPDNANTFVGEVVGLIDRVATAGEIIQDLVAGAEARLASAVQHIGGQAA</sequence>
<evidence type="ECO:0000256" key="1">
    <source>
        <dbReference type="ARBA" id="ARBA00022630"/>
    </source>
</evidence>
<evidence type="ECO:0000313" key="5">
    <source>
        <dbReference type="Proteomes" id="UP000033187"/>
    </source>
</evidence>
<dbReference type="PANTHER" id="PTHR32332:SF31">
    <property type="entry name" value="2-NITROPROPANE DIOXYGENASE FAMILY, PUTATIVE (AFU_ORTHOLOGUE AFUA_2G09850)-RELATED"/>
    <property type="match status" value="1"/>
</dbReference>
<organism evidence="4 5">
    <name type="scientific">Candidatus Filomicrobium marinum</name>
    <dbReference type="NCBI Taxonomy" id="1608628"/>
    <lineage>
        <taxon>Bacteria</taxon>
        <taxon>Pseudomonadati</taxon>
        <taxon>Pseudomonadota</taxon>
        <taxon>Alphaproteobacteria</taxon>
        <taxon>Hyphomicrobiales</taxon>
        <taxon>Hyphomicrobiaceae</taxon>
        <taxon>Filomicrobium</taxon>
    </lineage>
</organism>
<dbReference type="InterPro" id="IPR004136">
    <property type="entry name" value="NMO"/>
</dbReference>
<evidence type="ECO:0000256" key="3">
    <source>
        <dbReference type="ARBA" id="ARBA00023002"/>
    </source>
</evidence>
<name>A0A0D6JGA7_9HYPH</name>
<accession>A0A0D6JGA7</accession>
<dbReference type="InterPro" id="IPR013785">
    <property type="entry name" value="Aldolase_TIM"/>
</dbReference>
<dbReference type="GO" id="GO:0018580">
    <property type="term" value="F:nitronate monooxygenase activity"/>
    <property type="evidence" value="ECO:0007669"/>
    <property type="project" value="InterPro"/>
</dbReference>
<keyword evidence="3" id="KW-0560">Oxidoreductase</keyword>